<dbReference type="SUPFAM" id="SSF53474">
    <property type="entry name" value="alpha/beta-Hydrolases"/>
    <property type="match status" value="1"/>
</dbReference>
<comment type="similarity">
    <text evidence="1">Belongs to the type-B carboxylesterase/lipase family.</text>
</comment>
<protein>
    <submittedName>
        <fullName evidence="8">Carboxylesterase</fullName>
        <ecNumber evidence="8">3.1.1.1</ecNumber>
    </submittedName>
</protein>
<sequence>MRPPWRSLSVAACCWLCLLSPCPARGADQPHVEDAAPVVSIADGKVRGRVMTSRSGRRFYAYLGIPYAEPPVGALRFGLPIPPEKWDDVLDATKEGSACPQLTYPDLKYRGKEDCLYVNVFTHQIPETHTLDEMELRKDVIVVIHGGRFTTGSGSVADMSPEHFMDYDIVLVTFNYRLGPLGFLAAGHGALAGNYGLKDQHRLLTWVRRNAMYFDGNEGSITLLGHEAGGASAHYHAISEFSKHRFFGVMSLSGTALSPWAHVSTAEARRRAFRLGELVGCPPQQLEDAPGLRACLSSKPAKALVRHAANVTDRGTPFAPTLEPFLPRNRTLRYNTTEKMIELSLAIKDPRSWIIGTNSRDGLNQATKVLESPELMQKLNDDPETELPKYLGIVVEGDPEITAKIGKRAWEYYFGDQKLSKDNLNILVEMTGDYNTFHGVSRSIELHTLHTTWPMFAYHFDWDGDGDSDSLGLPEDYDFRLMLPKTVDGKKTEYTEKELKFADRMLHIVLNFAHEGDPTPEPDPVLEDFSWHDAVFANYSYLLLGERLDLQSGGVRSERAAFWEEALAEARALQLRAEEDIREEQRRLFALEEERRAEQEKAERAAGRAKADKVTKDQFVKLEL</sequence>
<evidence type="ECO:0000256" key="4">
    <source>
        <dbReference type="ARBA" id="ARBA00023180"/>
    </source>
</evidence>
<gene>
    <name evidence="8" type="primary">CesE3</name>
</gene>
<evidence type="ECO:0000256" key="2">
    <source>
        <dbReference type="ARBA" id="ARBA00022487"/>
    </source>
</evidence>
<evidence type="ECO:0000256" key="1">
    <source>
        <dbReference type="ARBA" id="ARBA00005964"/>
    </source>
</evidence>
<proteinExistence type="evidence at transcript level"/>
<keyword evidence="6" id="KW-0732">Signal</keyword>
<evidence type="ECO:0000313" key="8">
    <source>
        <dbReference type="EMBL" id="AJP62566.1"/>
    </source>
</evidence>
<keyword evidence="5" id="KW-0175">Coiled coil</keyword>
<evidence type="ECO:0000259" key="7">
    <source>
        <dbReference type="Pfam" id="PF00135"/>
    </source>
</evidence>
<feature type="chain" id="PRO_5002179439" evidence="6">
    <location>
        <begin position="27"/>
        <end position="624"/>
    </location>
</feature>
<dbReference type="InterPro" id="IPR029058">
    <property type="entry name" value="AB_hydrolase_fold"/>
</dbReference>
<feature type="signal peptide" evidence="6">
    <location>
        <begin position="1"/>
        <end position="26"/>
    </location>
</feature>
<dbReference type="InterPro" id="IPR002018">
    <property type="entry name" value="CarbesteraseB"/>
</dbReference>
<keyword evidence="2" id="KW-0719">Serine esterase</keyword>
<dbReference type="Gene3D" id="3.40.50.1820">
    <property type="entry name" value="alpha/beta hydrolase"/>
    <property type="match status" value="1"/>
</dbReference>
<dbReference type="PANTHER" id="PTHR43142">
    <property type="entry name" value="CARBOXYLIC ESTER HYDROLASE"/>
    <property type="match status" value="1"/>
</dbReference>
<dbReference type="EMBL" id="KP114654">
    <property type="protein sequence ID" value="AJP62566.1"/>
    <property type="molecule type" value="mRNA"/>
</dbReference>
<evidence type="ECO:0000256" key="3">
    <source>
        <dbReference type="ARBA" id="ARBA00022801"/>
    </source>
</evidence>
<dbReference type="GO" id="GO:0106435">
    <property type="term" value="F:carboxylesterase activity"/>
    <property type="evidence" value="ECO:0007669"/>
    <property type="project" value="UniProtKB-EC"/>
</dbReference>
<evidence type="ECO:0000256" key="5">
    <source>
        <dbReference type="SAM" id="Coils"/>
    </source>
</evidence>
<reference evidence="8" key="1">
    <citation type="submission" date="2014-11" db="EMBL/GenBank/DDBJ databases">
        <title>Bioinformatics analysis of carboxylesterase genes from Oxya chinensis.</title>
        <authorList>
            <person name="Liu J."/>
            <person name="Zhang J."/>
            <person name="Li D."/>
            <person name="Zhang T."/>
            <person name="Zhang J."/>
            <person name="Ma E."/>
        </authorList>
    </citation>
    <scope>NUCLEOTIDE SEQUENCE</scope>
</reference>
<dbReference type="Pfam" id="PF00135">
    <property type="entry name" value="COesterase"/>
    <property type="match status" value="1"/>
</dbReference>
<feature type="coiled-coil region" evidence="5">
    <location>
        <begin position="567"/>
        <end position="608"/>
    </location>
</feature>
<organism evidence="8">
    <name type="scientific">Oxya chinensis</name>
    <dbReference type="NCBI Taxonomy" id="165482"/>
    <lineage>
        <taxon>Eukaryota</taxon>
        <taxon>Metazoa</taxon>
        <taxon>Ecdysozoa</taxon>
        <taxon>Arthropoda</taxon>
        <taxon>Hexapoda</taxon>
        <taxon>Insecta</taxon>
        <taxon>Pterygota</taxon>
        <taxon>Neoptera</taxon>
        <taxon>Polyneoptera</taxon>
        <taxon>Orthoptera</taxon>
        <taxon>Caelifera</taxon>
        <taxon>Acrididea</taxon>
        <taxon>Acridomorpha</taxon>
        <taxon>Acridoidea</taxon>
        <taxon>Acrididae</taxon>
        <taxon>Oxyinae</taxon>
        <taxon>Oxya</taxon>
    </lineage>
</organism>
<feature type="domain" description="Carboxylesterase type B" evidence="7">
    <location>
        <begin position="36"/>
        <end position="563"/>
    </location>
</feature>
<keyword evidence="3 8" id="KW-0378">Hydrolase</keyword>
<accession>A0A0C5KP08</accession>
<name>A0A0C5KP08_9ORTH</name>
<evidence type="ECO:0000256" key="6">
    <source>
        <dbReference type="SAM" id="SignalP"/>
    </source>
</evidence>
<dbReference type="EC" id="3.1.1.1" evidence="8"/>
<dbReference type="AlphaFoldDB" id="A0A0C5KP08"/>
<dbReference type="ESTHER" id="9orth-a0a0c5kp08">
    <property type="family name" value="Carb_B_Arthropoda"/>
</dbReference>
<dbReference type="PANTHER" id="PTHR43142:SF1">
    <property type="entry name" value="CARBOXYLIC ESTER HYDROLASE"/>
    <property type="match status" value="1"/>
</dbReference>
<keyword evidence="4" id="KW-0325">Glycoprotein</keyword>